<dbReference type="Gene3D" id="3.20.20.70">
    <property type="entry name" value="Aldolase class I"/>
    <property type="match status" value="1"/>
</dbReference>
<dbReference type="GO" id="GO:0004557">
    <property type="term" value="F:alpha-galactosidase activity"/>
    <property type="evidence" value="ECO:0007669"/>
    <property type="project" value="InterPro"/>
</dbReference>
<dbReference type="SUPFAM" id="SSF51445">
    <property type="entry name" value="(Trans)glycosidases"/>
    <property type="match status" value="1"/>
</dbReference>
<evidence type="ECO:0000313" key="4">
    <source>
        <dbReference type="Proteomes" id="UP000558113"/>
    </source>
</evidence>
<dbReference type="InterPro" id="IPR050985">
    <property type="entry name" value="Alpha-glycosidase_related"/>
</dbReference>
<accession>A0A7X5BXU6</accession>
<name>A0A7X5BXU6_9BACL</name>
<organism evidence="3 4">
    <name type="scientific">Paenibacillus sacheonensis</name>
    <dbReference type="NCBI Taxonomy" id="742054"/>
    <lineage>
        <taxon>Bacteria</taxon>
        <taxon>Bacillati</taxon>
        <taxon>Bacillota</taxon>
        <taxon>Bacilli</taxon>
        <taxon>Bacillales</taxon>
        <taxon>Paenibacillaceae</taxon>
        <taxon>Paenibacillus</taxon>
    </lineage>
</organism>
<dbReference type="RefSeq" id="WP_161695958.1">
    <property type="nucleotide sequence ID" value="NZ_JAAAMU010000003.1"/>
</dbReference>
<dbReference type="Proteomes" id="UP000558113">
    <property type="component" value="Unassembled WGS sequence"/>
</dbReference>
<reference evidence="3 4" key="1">
    <citation type="submission" date="2020-01" db="EMBL/GenBank/DDBJ databases">
        <title>Paenibacillus soybeanensis sp. nov. isolated from the nodules of soybean (Glycine max(L.) Merr).</title>
        <authorList>
            <person name="Wang H."/>
        </authorList>
    </citation>
    <scope>NUCLEOTIDE SEQUENCE [LARGE SCALE GENOMIC DNA]</scope>
    <source>
        <strain evidence="3 4">DSM 23054</strain>
    </source>
</reference>
<dbReference type="PANTHER" id="PTHR43053">
    <property type="entry name" value="GLYCOSIDASE FAMILY 31"/>
    <property type="match status" value="1"/>
</dbReference>
<dbReference type="CDD" id="cd14791">
    <property type="entry name" value="GH36"/>
    <property type="match status" value="1"/>
</dbReference>
<proteinExistence type="predicted"/>
<dbReference type="AlphaFoldDB" id="A0A7X5BXU6"/>
<sequence>MHRFLEFAESEVRFVDPVGFEWASGVTLKRTWNGDVCSVTVMNSHSSNAVRIKEIVLFKGAMPFNPSTEIYGEGYSKLSQYVGTVSRPRDMCHFSDRAHYRLPIVEGLFTVYNMLLLSPQDGDKVLIAFASCHRFSGEIRFNEREYEIVLDYEGLVLEPGQTVDLEEILFASGPDAATLTDRLGEAINRHHPKLPFPEAPSGWCSWYTYGPEVTESDIYSNLQAIKEKLPELKYVQIDEGYAAYEGDWLDQGQSFPGGIRSLSEKIRELGFEPAIWVGPFLAEMNARVVREHPEWFKQDGEGKPLRSDIHSFGGWYHGPWYMLDGTHPGAQGYLRHVFHTMRHEWKIKYFKMDGTMWGALPFGRHHDPKATRVEAYRAGMKAIREGAGEDSFLLGCNAPIWPSLGTVHGMRLSNDIARNWEHISQIAREMFRRNWQHGKLWINDPDVVVLENQTRRQLGPDGMWIESSDSVTPDEYRFHATAIFASGGMVLSGDSIPNMLPESVEIIRKLLPPVNKAAIFEDTMFSVGYTQVQDRVLVSVLNWEDEPRDFRVRLDGAYRVTSLWTDDLLGTHVGSLELTSVPPHSGSVYVCVPVSGEG</sequence>
<dbReference type="InterPro" id="IPR013785">
    <property type="entry name" value="Aldolase_TIM"/>
</dbReference>
<dbReference type="InterPro" id="IPR017853">
    <property type="entry name" value="GH"/>
</dbReference>
<dbReference type="PANTHER" id="PTHR43053:SF3">
    <property type="entry name" value="ALPHA-GALACTOSIDASE C-RELATED"/>
    <property type="match status" value="1"/>
</dbReference>
<comment type="caution">
    <text evidence="3">The sequence shown here is derived from an EMBL/GenBank/DDBJ whole genome shotgun (WGS) entry which is preliminary data.</text>
</comment>
<keyword evidence="2" id="KW-0326">Glycosidase</keyword>
<dbReference type="Pfam" id="PF02065">
    <property type="entry name" value="Melibiase"/>
    <property type="match status" value="1"/>
</dbReference>
<dbReference type="InterPro" id="IPR002252">
    <property type="entry name" value="Glyco_hydro_36"/>
</dbReference>
<evidence type="ECO:0000313" key="3">
    <source>
        <dbReference type="EMBL" id="NBC68791.1"/>
    </source>
</evidence>
<evidence type="ECO:0000256" key="2">
    <source>
        <dbReference type="ARBA" id="ARBA00023295"/>
    </source>
</evidence>
<dbReference type="OrthoDB" id="9758822at2"/>
<protein>
    <submittedName>
        <fullName evidence="3">Alpha-galactosidase</fullName>
    </submittedName>
</protein>
<keyword evidence="4" id="KW-1185">Reference proteome</keyword>
<evidence type="ECO:0000256" key="1">
    <source>
        <dbReference type="ARBA" id="ARBA00022801"/>
    </source>
</evidence>
<keyword evidence="1" id="KW-0378">Hydrolase</keyword>
<gene>
    <name evidence="3" type="ORF">GT003_07310</name>
</gene>
<dbReference type="EMBL" id="JAAAMU010000003">
    <property type="protein sequence ID" value="NBC68791.1"/>
    <property type="molecule type" value="Genomic_DNA"/>
</dbReference>
<dbReference type="GO" id="GO:0016052">
    <property type="term" value="P:carbohydrate catabolic process"/>
    <property type="evidence" value="ECO:0007669"/>
    <property type="project" value="InterPro"/>
</dbReference>